<evidence type="ECO:0000259" key="1">
    <source>
        <dbReference type="Pfam" id="PF00646"/>
    </source>
</evidence>
<dbReference type="SUPFAM" id="SSF81383">
    <property type="entry name" value="F-box domain"/>
    <property type="match status" value="1"/>
</dbReference>
<evidence type="ECO:0000313" key="3">
    <source>
        <dbReference type="Proteomes" id="UP001151760"/>
    </source>
</evidence>
<keyword evidence="3" id="KW-1185">Reference proteome</keyword>
<organism evidence="2 3">
    <name type="scientific">Tanacetum coccineum</name>
    <dbReference type="NCBI Taxonomy" id="301880"/>
    <lineage>
        <taxon>Eukaryota</taxon>
        <taxon>Viridiplantae</taxon>
        <taxon>Streptophyta</taxon>
        <taxon>Embryophyta</taxon>
        <taxon>Tracheophyta</taxon>
        <taxon>Spermatophyta</taxon>
        <taxon>Magnoliopsida</taxon>
        <taxon>eudicotyledons</taxon>
        <taxon>Gunneridae</taxon>
        <taxon>Pentapetalae</taxon>
        <taxon>asterids</taxon>
        <taxon>campanulids</taxon>
        <taxon>Asterales</taxon>
        <taxon>Asteraceae</taxon>
        <taxon>Asteroideae</taxon>
        <taxon>Anthemideae</taxon>
        <taxon>Anthemidinae</taxon>
        <taxon>Tanacetum</taxon>
    </lineage>
</organism>
<feature type="domain" description="F-box" evidence="1">
    <location>
        <begin position="49"/>
        <end position="83"/>
    </location>
</feature>
<protein>
    <submittedName>
        <fullName evidence="2">F-box protein-like protein isoform X1</fullName>
    </submittedName>
</protein>
<accession>A0ABQ5J6L7</accession>
<name>A0ABQ5J6L7_9ASTR</name>
<reference evidence="2" key="1">
    <citation type="journal article" date="2022" name="Int. J. Mol. Sci.">
        <title>Draft Genome of Tanacetum Coccineum: Genomic Comparison of Closely Related Tanacetum-Family Plants.</title>
        <authorList>
            <person name="Yamashiro T."/>
            <person name="Shiraishi A."/>
            <person name="Nakayama K."/>
            <person name="Satake H."/>
        </authorList>
    </citation>
    <scope>NUCLEOTIDE SEQUENCE</scope>
</reference>
<dbReference type="InterPro" id="IPR055290">
    <property type="entry name" value="At3g26010-like"/>
</dbReference>
<proteinExistence type="predicted"/>
<dbReference type="Proteomes" id="UP001151760">
    <property type="component" value="Unassembled WGS sequence"/>
</dbReference>
<sequence length="409" mass="46830">METILGPFSEFHVGSEVVTSDDDGRASSEEHITDNKLPSSVCTVMSNTDLLIEILLRLPVISLLLFKSVSKHWLSLITSPNFTLRRSLIPNIDPPSGLFFRFPYQRDYLYDLIRLDIRLPATSFRFETNLEGSNAYILQACNGLLLCYVRPDKYYVCNPSINLFKMLPQCNDLSLEPSKIAGHMKMAFDPTKSPHYKVIHSTIIGDDHFVSSIQIHTYSSQTRNWSSSLVCSDPIPMRPFLHFDDGIYWNDGIHWLTGFFAECLHYKLDIMNERPVLTTLQLSVNLDDEYPWNRKLFETRGCLLLLGMDGTRSQRLNIYEMRYGYSEWSFKYLVNLNDIIMPFPEEWFIGSGVGCIALGEREEDSFMVLGLNGNVILYKIVSKTSRELPELEPWSPVGSFLFTACFAGV</sequence>
<dbReference type="PANTHER" id="PTHR35546">
    <property type="entry name" value="F-BOX PROTEIN INTERACTION DOMAIN PROTEIN-RELATED"/>
    <property type="match status" value="1"/>
</dbReference>
<dbReference type="PANTHER" id="PTHR35546:SF25">
    <property type="entry name" value="F-BOX DOMAIN-CONTAINING PROTEIN"/>
    <property type="match status" value="1"/>
</dbReference>
<dbReference type="InterPro" id="IPR036047">
    <property type="entry name" value="F-box-like_dom_sf"/>
</dbReference>
<dbReference type="Pfam" id="PF00646">
    <property type="entry name" value="F-box"/>
    <property type="match status" value="1"/>
</dbReference>
<gene>
    <name evidence="2" type="ORF">Tco_1124221</name>
</gene>
<reference evidence="2" key="2">
    <citation type="submission" date="2022-01" db="EMBL/GenBank/DDBJ databases">
        <authorList>
            <person name="Yamashiro T."/>
            <person name="Shiraishi A."/>
            <person name="Satake H."/>
            <person name="Nakayama K."/>
        </authorList>
    </citation>
    <scope>NUCLEOTIDE SEQUENCE</scope>
</reference>
<dbReference type="EMBL" id="BQNB010021572">
    <property type="protein sequence ID" value="GJU07791.1"/>
    <property type="molecule type" value="Genomic_DNA"/>
</dbReference>
<evidence type="ECO:0000313" key="2">
    <source>
        <dbReference type="EMBL" id="GJU07791.1"/>
    </source>
</evidence>
<dbReference type="CDD" id="cd22157">
    <property type="entry name" value="F-box_AtFBW1-like"/>
    <property type="match status" value="1"/>
</dbReference>
<dbReference type="InterPro" id="IPR001810">
    <property type="entry name" value="F-box_dom"/>
</dbReference>
<comment type="caution">
    <text evidence="2">The sequence shown here is derived from an EMBL/GenBank/DDBJ whole genome shotgun (WGS) entry which is preliminary data.</text>
</comment>